<accession>A0A6A0AT36</accession>
<dbReference type="PANTHER" id="PTHR43133">
    <property type="entry name" value="RNA POLYMERASE ECF-TYPE SIGMA FACTO"/>
    <property type="match status" value="1"/>
</dbReference>
<dbReference type="PROSITE" id="PS50943">
    <property type="entry name" value="HTH_CROC1"/>
    <property type="match status" value="1"/>
</dbReference>
<feature type="region of interest" description="Disordered" evidence="6">
    <location>
        <begin position="75"/>
        <end position="376"/>
    </location>
</feature>
<dbReference type="PRINTS" id="PR01217">
    <property type="entry name" value="PRICHEXTENSN"/>
</dbReference>
<dbReference type="SUPFAM" id="SSF88946">
    <property type="entry name" value="Sigma2 domain of RNA polymerase sigma factors"/>
    <property type="match status" value="1"/>
</dbReference>
<evidence type="ECO:0000256" key="4">
    <source>
        <dbReference type="ARBA" id="ARBA00023125"/>
    </source>
</evidence>
<feature type="compositionally biased region" description="Low complexity" evidence="6">
    <location>
        <begin position="209"/>
        <end position="221"/>
    </location>
</feature>
<sequence length="649" mass="68572">MTKSTADSTEAAVPPLPSPRERRRLREARALSEAQLAEVLGVTEATVRAWETGRGGPRGRKRRAYAKLLATYRAELSSREPTAEDHGGVPAHRPGHTDGGEPADRTADGAGRADRAARADERTGRTARAAGKPTGTPASPPEGGPGAARPAGRADRAGRAGRAGKAATGTPTATTDTVETATAETATAETDTTPAPPAESPAGKPPAHGPGADPATAGGPAERSAEVAPAGYRKAVAHRPGDPVPAGPGEAPRPYPGTALARAADEQHASRRPEPQTERGDRVEPRQEAPREDQRGNHGGDLREDMREDMRGDRREESAHPRRADQERREAAGRPSQTSETARTAQPPGTPCPTRPSHTTRPSESSRPPARDEDGAALSAEQAFDELYARTAPGLARQTLLLTGREALAREAVEQAFQLAWERWPEVAVDRDPGGWARAAAYEYAMSPWHRLRRAHRHPDPVASARPATVAYPGGRTLREALLGLPPAYRRTLLLYDGLGLDLPETAAETEASTPAAANRLLNARAAVAEQIPELAEPGALQHELSDLVENLAAPGLSPAPSVRGGSERRAELWTRAAIGLTVLILAAAAVTMAVTEGHYEPPQAPGEQVGGVPPKYGPEPYSKEDHRLRVQLRSHPAAGPARLVPSAR</sequence>
<dbReference type="SUPFAM" id="SSF88659">
    <property type="entry name" value="Sigma3 and sigma4 domains of RNA polymerase sigma factors"/>
    <property type="match status" value="1"/>
</dbReference>
<comment type="similarity">
    <text evidence="1">Belongs to the sigma-70 factor family. ECF subfamily.</text>
</comment>
<evidence type="ECO:0000256" key="1">
    <source>
        <dbReference type="ARBA" id="ARBA00010641"/>
    </source>
</evidence>
<feature type="region of interest" description="Disordered" evidence="6">
    <location>
        <begin position="600"/>
        <end position="626"/>
    </location>
</feature>
<keyword evidence="9" id="KW-1185">Reference proteome</keyword>
<feature type="compositionally biased region" description="Pro residues" evidence="6">
    <location>
        <begin position="242"/>
        <end position="255"/>
    </location>
</feature>
<dbReference type="Gene3D" id="1.10.10.10">
    <property type="entry name" value="Winged helix-like DNA-binding domain superfamily/Winged helix DNA-binding domain"/>
    <property type="match status" value="1"/>
</dbReference>
<proteinExistence type="inferred from homology"/>
<dbReference type="GO" id="GO:0003677">
    <property type="term" value="F:DNA binding"/>
    <property type="evidence" value="ECO:0007669"/>
    <property type="project" value="UniProtKB-KW"/>
</dbReference>
<dbReference type="Gene3D" id="1.10.260.40">
    <property type="entry name" value="lambda repressor-like DNA-binding domains"/>
    <property type="match status" value="1"/>
</dbReference>
<dbReference type="RefSeq" id="WP_173263986.1">
    <property type="nucleotide sequence ID" value="NZ_BLLG01000005.1"/>
</dbReference>
<dbReference type="InterPro" id="IPR013325">
    <property type="entry name" value="RNA_pol_sigma_r2"/>
</dbReference>
<dbReference type="Pfam" id="PF08281">
    <property type="entry name" value="Sigma70_r4_2"/>
    <property type="match status" value="1"/>
</dbReference>
<dbReference type="InterPro" id="IPR013249">
    <property type="entry name" value="RNA_pol_sigma70_r4_t2"/>
</dbReference>
<dbReference type="InterPro" id="IPR010982">
    <property type="entry name" value="Lambda_DNA-bd_dom_sf"/>
</dbReference>
<dbReference type="SMART" id="SM00530">
    <property type="entry name" value="HTH_XRE"/>
    <property type="match status" value="1"/>
</dbReference>
<dbReference type="EMBL" id="BLLG01000005">
    <property type="protein sequence ID" value="GFH36076.1"/>
    <property type="molecule type" value="Genomic_DNA"/>
</dbReference>
<reference evidence="8 9" key="1">
    <citation type="submission" date="2020-02" db="EMBL/GenBank/DDBJ databases">
        <title>Whole Genome Shotgun Sequence of Streptomyces sp. strain CWH03.</title>
        <authorList>
            <person name="Dohra H."/>
            <person name="Kodani S."/>
            <person name="Yamamura H."/>
        </authorList>
    </citation>
    <scope>NUCLEOTIDE SEQUENCE [LARGE SCALE GENOMIC DNA]</scope>
    <source>
        <strain evidence="8 9">CWH03</strain>
    </source>
</reference>
<feature type="compositionally biased region" description="Low complexity" evidence="6">
    <location>
        <begin position="126"/>
        <end position="137"/>
    </location>
</feature>
<evidence type="ECO:0000256" key="2">
    <source>
        <dbReference type="ARBA" id="ARBA00023015"/>
    </source>
</evidence>
<evidence type="ECO:0000313" key="9">
    <source>
        <dbReference type="Proteomes" id="UP000484988"/>
    </source>
</evidence>
<dbReference type="GO" id="GO:0006352">
    <property type="term" value="P:DNA-templated transcription initiation"/>
    <property type="evidence" value="ECO:0007669"/>
    <property type="project" value="InterPro"/>
</dbReference>
<organism evidence="8 9">
    <name type="scientific">Streptomyces pacificus</name>
    <dbReference type="NCBI Taxonomy" id="2705029"/>
    <lineage>
        <taxon>Bacteria</taxon>
        <taxon>Bacillati</taxon>
        <taxon>Actinomycetota</taxon>
        <taxon>Actinomycetes</taxon>
        <taxon>Kitasatosporales</taxon>
        <taxon>Streptomycetaceae</taxon>
        <taxon>Streptomyces</taxon>
    </lineage>
</organism>
<dbReference type="Proteomes" id="UP000484988">
    <property type="component" value="Unassembled WGS sequence"/>
</dbReference>
<keyword evidence="2" id="KW-0805">Transcription regulation</keyword>
<evidence type="ECO:0000259" key="7">
    <source>
        <dbReference type="PROSITE" id="PS50943"/>
    </source>
</evidence>
<dbReference type="AlphaFoldDB" id="A0A6A0AT36"/>
<evidence type="ECO:0000256" key="3">
    <source>
        <dbReference type="ARBA" id="ARBA00023082"/>
    </source>
</evidence>
<dbReference type="SUPFAM" id="SSF47413">
    <property type="entry name" value="lambda repressor-like DNA-binding domains"/>
    <property type="match status" value="1"/>
</dbReference>
<name>A0A6A0AT36_9ACTN</name>
<feature type="compositionally biased region" description="Pro residues" evidence="6">
    <location>
        <begin position="194"/>
        <end position="208"/>
    </location>
</feature>
<feature type="domain" description="HTH cro/C1-type" evidence="7">
    <location>
        <begin position="23"/>
        <end position="76"/>
    </location>
</feature>
<evidence type="ECO:0000256" key="6">
    <source>
        <dbReference type="SAM" id="MobiDB-lite"/>
    </source>
</evidence>
<evidence type="ECO:0000256" key="5">
    <source>
        <dbReference type="ARBA" id="ARBA00023163"/>
    </source>
</evidence>
<dbReference type="Pfam" id="PF01381">
    <property type="entry name" value="HTH_3"/>
    <property type="match status" value="1"/>
</dbReference>
<dbReference type="InterPro" id="IPR001387">
    <property type="entry name" value="Cro/C1-type_HTH"/>
</dbReference>
<protein>
    <recommendedName>
        <fullName evidence="7">HTH cro/C1-type domain-containing protein</fullName>
    </recommendedName>
</protein>
<dbReference type="PANTHER" id="PTHR43133:SF8">
    <property type="entry name" value="RNA POLYMERASE SIGMA FACTOR HI_1459-RELATED"/>
    <property type="match status" value="1"/>
</dbReference>
<evidence type="ECO:0000313" key="8">
    <source>
        <dbReference type="EMBL" id="GFH36076.1"/>
    </source>
</evidence>
<dbReference type="InterPro" id="IPR039425">
    <property type="entry name" value="RNA_pol_sigma-70-like"/>
</dbReference>
<dbReference type="GO" id="GO:0016987">
    <property type="term" value="F:sigma factor activity"/>
    <property type="evidence" value="ECO:0007669"/>
    <property type="project" value="UniProtKB-KW"/>
</dbReference>
<keyword evidence="4" id="KW-0238">DNA-binding</keyword>
<dbReference type="InterPro" id="IPR036388">
    <property type="entry name" value="WH-like_DNA-bd_sf"/>
</dbReference>
<feature type="compositionally biased region" description="Basic and acidic residues" evidence="6">
    <location>
        <begin position="76"/>
        <end position="87"/>
    </location>
</feature>
<feature type="compositionally biased region" description="Polar residues" evidence="6">
    <location>
        <begin position="356"/>
        <end position="366"/>
    </location>
</feature>
<feature type="compositionally biased region" description="Low complexity" evidence="6">
    <location>
        <begin position="163"/>
        <end position="193"/>
    </location>
</feature>
<feature type="compositionally biased region" description="Basic and acidic residues" evidence="6">
    <location>
        <begin position="95"/>
        <end position="124"/>
    </location>
</feature>
<feature type="compositionally biased region" description="Basic and acidic residues" evidence="6">
    <location>
        <begin position="263"/>
        <end position="332"/>
    </location>
</feature>
<gene>
    <name evidence="8" type="ORF">SCWH03_22980</name>
</gene>
<feature type="compositionally biased region" description="Polar residues" evidence="6">
    <location>
        <begin position="335"/>
        <end position="344"/>
    </location>
</feature>
<dbReference type="InterPro" id="IPR013324">
    <property type="entry name" value="RNA_pol_sigma_r3/r4-like"/>
</dbReference>
<feature type="region of interest" description="Disordered" evidence="6">
    <location>
        <begin position="1"/>
        <end position="23"/>
    </location>
</feature>
<comment type="caution">
    <text evidence="8">The sequence shown here is derived from an EMBL/GenBank/DDBJ whole genome shotgun (WGS) entry which is preliminary data.</text>
</comment>
<keyword evidence="3" id="KW-0731">Sigma factor</keyword>
<keyword evidence="5" id="KW-0804">Transcription</keyword>
<dbReference type="Gene3D" id="1.10.1740.10">
    <property type="match status" value="1"/>
</dbReference>